<dbReference type="InterPro" id="IPR051047">
    <property type="entry name" value="AccD/PCCB"/>
</dbReference>
<dbReference type="FunFam" id="3.90.226.10:FF:000016">
    <property type="entry name" value="Propionyl-CoA carboxylase, beta subunit"/>
    <property type="match status" value="1"/>
</dbReference>
<evidence type="ECO:0000259" key="5">
    <source>
        <dbReference type="PROSITE" id="PS50989"/>
    </source>
</evidence>
<protein>
    <recommendedName>
        <fullName evidence="3">Propionyl-CoA carboxylase beta chain</fullName>
    </recommendedName>
</protein>
<dbReference type="PROSITE" id="PS50980">
    <property type="entry name" value="COA_CT_NTER"/>
    <property type="match status" value="1"/>
</dbReference>
<dbReference type="InterPro" id="IPR011762">
    <property type="entry name" value="COA_CT_N"/>
</dbReference>
<dbReference type="STRING" id="89524.SAMN05444370_102198"/>
<evidence type="ECO:0000313" key="7">
    <source>
        <dbReference type="Proteomes" id="UP000198703"/>
    </source>
</evidence>
<evidence type="ECO:0000313" key="6">
    <source>
        <dbReference type="EMBL" id="SDZ92360.1"/>
    </source>
</evidence>
<evidence type="ECO:0000256" key="3">
    <source>
        <dbReference type="ARBA" id="ARBA00074538"/>
    </source>
</evidence>
<feature type="domain" description="CoA carboxyltransferase N-terminal" evidence="4">
    <location>
        <begin position="1"/>
        <end position="257"/>
    </location>
</feature>
<dbReference type="EMBL" id="FNQM01000002">
    <property type="protein sequence ID" value="SDZ92360.1"/>
    <property type="molecule type" value="Genomic_DNA"/>
</dbReference>
<keyword evidence="7" id="KW-1185">Reference proteome</keyword>
<reference evidence="6 7" key="1">
    <citation type="submission" date="2016-10" db="EMBL/GenBank/DDBJ databases">
        <authorList>
            <person name="de Groot N.N."/>
        </authorList>
    </citation>
    <scope>NUCLEOTIDE SEQUENCE [LARGE SCALE GENOMIC DNA]</scope>
    <source>
        <strain evidence="6 7">DSM 15345</strain>
    </source>
</reference>
<organism evidence="6 7">
    <name type="scientific">Rubrimonas cliftonensis</name>
    <dbReference type="NCBI Taxonomy" id="89524"/>
    <lineage>
        <taxon>Bacteria</taxon>
        <taxon>Pseudomonadati</taxon>
        <taxon>Pseudomonadota</taxon>
        <taxon>Alphaproteobacteria</taxon>
        <taxon>Rhodobacterales</taxon>
        <taxon>Paracoccaceae</taxon>
        <taxon>Rubrimonas</taxon>
    </lineage>
</organism>
<gene>
    <name evidence="6" type="ORF">SAMN05444370_102198</name>
</gene>
<dbReference type="GO" id="GO:0009317">
    <property type="term" value="C:acetyl-CoA carboxylase complex"/>
    <property type="evidence" value="ECO:0007669"/>
    <property type="project" value="UniProtKB-ARBA"/>
</dbReference>
<dbReference type="Proteomes" id="UP000198703">
    <property type="component" value="Unassembled WGS sequence"/>
</dbReference>
<dbReference type="Pfam" id="PF01039">
    <property type="entry name" value="Carboxyl_trans"/>
    <property type="match status" value="1"/>
</dbReference>
<dbReference type="FunFam" id="3.90.226.10:FF:000017">
    <property type="entry name" value="Propionyl-CoA carboxylase subunit beta 5"/>
    <property type="match status" value="1"/>
</dbReference>
<dbReference type="PROSITE" id="PS50989">
    <property type="entry name" value="COA_CT_CTER"/>
    <property type="match status" value="1"/>
</dbReference>
<feature type="domain" description="CoA carboxyltransferase C-terminal" evidence="5">
    <location>
        <begin position="261"/>
        <end position="504"/>
    </location>
</feature>
<sequence>MKDILEQLEARRAVARLGGGAQRIEAQHAKGKLTARERVEALLDEGSFEEYDMFVAHRCHDFGMAETTYPGDGVVTGWGTINGRQVYVFSQDFTVFGGSVSETVAAKICKIMDMAMRNGAPVIGLNDSGGARIQEGVGSLAAYGDVFQRNIEGSGVIPQISVIMGPCAGGAVYSPAMTDFIYMVKGSSYMFVTGPDVVKTVTNETVTAEELGGAKTHTSKSSVADAAFENDVETLAEVRRLVDFLPLSNRETPPQRPFFDSPERLEESLNSLIPDNPNQPYDMKELVTKVLDEGDFCEQQRDFARNIITGFGRIEGRTVGVVANQPMVLAGCLDIDSARKAARFVRFCDAFGIPLLTFVDVPGFLPGVAQEYAGIIKHGAKLLYAFGEATVPKVTVITRKAYGGAYVVMASKHLKGDVTYAWPTAEIAVMGAKGATEILYRSELADPDRIAARTKEYEDRFANPFVAAERGFIDEVIMPMSTRRRVARAFAALRGKRVETPWKKHDNLPL</sequence>
<dbReference type="InterPro" id="IPR029045">
    <property type="entry name" value="ClpP/crotonase-like_dom_sf"/>
</dbReference>
<dbReference type="PANTHER" id="PTHR43842:SF2">
    <property type="entry name" value="PROPIONYL-COA CARBOXYLASE BETA CHAIN, MITOCHONDRIAL"/>
    <property type="match status" value="1"/>
</dbReference>
<evidence type="ECO:0000256" key="2">
    <source>
        <dbReference type="ARBA" id="ARBA00022598"/>
    </source>
</evidence>
<dbReference type="OrthoDB" id="9803706at2"/>
<dbReference type="RefSeq" id="WP_093248543.1">
    <property type="nucleotide sequence ID" value="NZ_FNQM01000002.1"/>
</dbReference>
<dbReference type="PANTHER" id="PTHR43842">
    <property type="entry name" value="PROPIONYL-COA CARBOXYLASE BETA CHAIN"/>
    <property type="match status" value="1"/>
</dbReference>
<dbReference type="InterPro" id="IPR034733">
    <property type="entry name" value="AcCoA_carboxyl_beta"/>
</dbReference>
<name>A0A1H3WZH2_9RHOB</name>
<comment type="similarity">
    <text evidence="1">Belongs to the AccD/PCCB family.</text>
</comment>
<accession>A0A1H3WZH2</accession>
<dbReference type="GO" id="GO:0004658">
    <property type="term" value="F:propionyl-CoA carboxylase activity"/>
    <property type="evidence" value="ECO:0007669"/>
    <property type="project" value="UniProtKB-ARBA"/>
</dbReference>
<dbReference type="AlphaFoldDB" id="A0A1H3WZH2"/>
<proteinExistence type="inferred from homology"/>
<dbReference type="GO" id="GO:0015977">
    <property type="term" value="P:carbon fixation"/>
    <property type="evidence" value="ECO:0007669"/>
    <property type="project" value="UniProtKB-ARBA"/>
</dbReference>
<evidence type="ECO:0000259" key="4">
    <source>
        <dbReference type="PROSITE" id="PS50980"/>
    </source>
</evidence>
<dbReference type="Gene3D" id="3.90.226.10">
    <property type="entry name" value="2-enoyl-CoA Hydratase, Chain A, domain 1"/>
    <property type="match status" value="2"/>
</dbReference>
<keyword evidence="6" id="KW-0808">Transferase</keyword>
<keyword evidence="2" id="KW-0436">Ligase</keyword>
<dbReference type="GO" id="GO:0003989">
    <property type="term" value="F:acetyl-CoA carboxylase activity"/>
    <property type="evidence" value="ECO:0007669"/>
    <property type="project" value="UniProtKB-ARBA"/>
</dbReference>
<dbReference type="GO" id="GO:0016740">
    <property type="term" value="F:transferase activity"/>
    <property type="evidence" value="ECO:0007669"/>
    <property type="project" value="UniProtKB-KW"/>
</dbReference>
<dbReference type="InterPro" id="IPR011763">
    <property type="entry name" value="COA_CT_C"/>
</dbReference>
<dbReference type="SUPFAM" id="SSF52096">
    <property type="entry name" value="ClpP/crotonase"/>
    <property type="match status" value="2"/>
</dbReference>
<evidence type="ECO:0000256" key="1">
    <source>
        <dbReference type="ARBA" id="ARBA00006102"/>
    </source>
</evidence>